<protein>
    <recommendedName>
        <fullName evidence="6">Receptor expression-enhancing protein</fullName>
    </recommendedName>
</protein>
<dbReference type="OrthoDB" id="10009287at2759"/>
<comment type="similarity">
    <text evidence="2 6">Belongs to the DP1 family.</text>
</comment>
<gene>
    <name evidence="7" type="ORF">RDWZM_004791</name>
</gene>
<evidence type="ECO:0000256" key="5">
    <source>
        <dbReference type="ARBA" id="ARBA00023136"/>
    </source>
</evidence>
<reference evidence="7" key="1">
    <citation type="submission" date="2022-12" db="EMBL/GenBank/DDBJ databases">
        <title>Genome assemblies of Blomia tropicalis.</title>
        <authorList>
            <person name="Cui Y."/>
        </authorList>
    </citation>
    <scope>NUCLEOTIDE SEQUENCE</scope>
    <source>
        <tissue evidence="7">Adult mites</tissue>
    </source>
</reference>
<feature type="transmembrane region" description="Helical" evidence="6">
    <location>
        <begin position="47"/>
        <end position="72"/>
    </location>
</feature>
<comment type="subcellular location">
    <subcellularLocation>
        <location evidence="1 6">Membrane</location>
        <topology evidence="1 6">Multi-pass membrane protein</topology>
    </subcellularLocation>
</comment>
<dbReference type="GO" id="GO:0016020">
    <property type="term" value="C:membrane"/>
    <property type="evidence" value="ECO:0007669"/>
    <property type="project" value="UniProtKB-SubCell"/>
</dbReference>
<evidence type="ECO:0000313" key="8">
    <source>
        <dbReference type="Proteomes" id="UP001142055"/>
    </source>
</evidence>
<comment type="caution">
    <text evidence="7">The sequence shown here is derived from an EMBL/GenBank/DDBJ whole genome shotgun (WGS) entry which is preliminary data.</text>
</comment>
<dbReference type="InterPro" id="IPR004345">
    <property type="entry name" value="TB2_DP1_HVA22"/>
</dbReference>
<name>A0A9Q0RLP8_BLOTA</name>
<accession>A0A9Q0RLP8</accession>
<evidence type="ECO:0000256" key="1">
    <source>
        <dbReference type="ARBA" id="ARBA00004141"/>
    </source>
</evidence>
<keyword evidence="8" id="KW-1185">Reference proteome</keyword>
<organism evidence="7 8">
    <name type="scientific">Blomia tropicalis</name>
    <name type="common">Mite</name>
    <dbReference type="NCBI Taxonomy" id="40697"/>
    <lineage>
        <taxon>Eukaryota</taxon>
        <taxon>Metazoa</taxon>
        <taxon>Ecdysozoa</taxon>
        <taxon>Arthropoda</taxon>
        <taxon>Chelicerata</taxon>
        <taxon>Arachnida</taxon>
        <taxon>Acari</taxon>
        <taxon>Acariformes</taxon>
        <taxon>Sarcoptiformes</taxon>
        <taxon>Astigmata</taxon>
        <taxon>Glycyphagoidea</taxon>
        <taxon>Echimyopodidae</taxon>
        <taxon>Blomia</taxon>
    </lineage>
</organism>
<keyword evidence="3 6" id="KW-0812">Transmembrane</keyword>
<dbReference type="EMBL" id="JAPWDV010000002">
    <property type="protein sequence ID" value="KAJ6218979.1"/>
    <property type="molecule type" value="Genomic_DNA"/>
</dbReference>
<evidence type="ECO:0000256" key="2">
    <source>
        <dbReference type="ARBA" id="ARBA00008573"/>
    </source>
</evidence>
<evidence type="ECO:0000313" key="7">
    <source>
        <dbReference type="EMBL" id="KAJ6218979.1"/>
    </source>
</evidence>
<sequence>MSQISQQYYSTLDQVDRALHQPGKLNDISTLVENKLGVKRIYVAQGIFGLFVFYMVFGYFAQLICNFVGFIYPAYVSIKALESSSKEDDTRWLTYWVVFSAFSVAEFFSDFIFSWFPFYWLAKVLFLIWCYAPMKDNGSTYVYSRIIRPLFLKNTNKIDNFNKKVEAKINEVKDAFTKKD</sequence>
<dbReference type="Proteomes" id="UP001142055">
    <property type="component" value="Chromosome 2"/>
</dbReference>
<dbReference type="Pfam" id="PF03134">
    <property type="entry name" value="TB2_DP1_HVA22"/>
    <property type="match status" value="1"/>
</dbReference>
<dbReference type="OMA" id="VNQVLNH"/>
<evidence type="ECO:0000256" key="6">
    <source>
        <dbReference type="RuleBase" id="RU362006"/>
    </source>
</evidence>
<proteinExistence type="inferred from homology"/>
<dbReference type="AlphaFoldDB" id="A0A9Q0RLP8"/>
<dbReference type="PANTHER" id="PTHR12300:SF161">
    <property type="entry name" value="RECEPTOR EXPRESSION-ENHANCING PROTEIN"/>
    <property type="match status" value="1"/>
</dbReference>
<keyword evidence="4 6" id="KW-1133">Transmembrane helix</keyword>
<keyword evidence="5 6" id="KW-0472">Membrane</keyword>
<dbReference type="PANTHER" id="PTHR12300">
    <property type="entry name" value="HVA22-LIKE PROTEINS"/>
    <property type="match status" value="1"/>
</dbReference>
<feature type="transmembrane region" description="Helical" evidence="6">
    <location>
        <begin position="116"/>
        <end position="134"/>
    </location>
</feature>
<evidence type="ECO:0000256" key="3">
    <source>
        <dbReference type="ARBA" id="ARBA00022692"/>
    </source>
</evidence>
<evidence type="ECO:0000256" key="4">
    <source>
        <dbReference type="ARBA" id="ARBA00022989"/>
    </source>
</evidence>